<comment type="caution">
    <text evidence="2">The sequence shown here is derived from an EMBL/GenBank/DDBJ whole genome shotgun (WGS) entry which is preliminary data.</text>
</comment>
<reference evidence="2" key="1">
    <citation type="submission" date="2018-11" db="EMBL/GenBank/DDBJ databases">
        <authorList>
            <consortium name="Pathogen Informatics"/>
        </authorList>
    </citation>
    <scope>NUCLEOTIDE SEQUENCE</scope>
</reference>
<feature type="compositionally biased region" description="Polar residues" evidence="1">
    <location>
        <begin position="1"/>
        <end position="32"/>
    </location>
</feature>
<keyword evidence="3" id="KW-1185">Reference proteome</keyword>
<dbReference type="AlphaFoldDB" id="A0A448XBL9"/>
<evidence type="ECO:0000313" key="3">
    <source>
        <dbReference type="Proteomes" id="UP000784294"/>
    </source>
</evidence>
<protein>
    <submittedName>
        <fullName evidence="2">Uncharacterized protein</fullName>
    </submittedName>
</protein>
<accession>A0A448XBL9</accession>
<dbReference type="EMBL" id="CAAALY010244947">
    <property type="protein sequence ID" value="VEL32962.1"/>
    <property type="molecule type" value="Genomic_DNA"/>
</dbReference>
<evidence type="ECO:0000256" key="1">
    <source>
        <dbReference type="SAM" id="MobiDB-lite"/>
    </source>
</evidence>
<dbReference type="Proteomes" id="UP000784294">
    <property type="component" value="Unassembled WGS sequence"/>
</dbReference>
<proteinExistence type="predicted"/>
<evidence type="ECO:0000313" key="2">
    <source>
        <dbReference type="EMBL" id="VEL32962.1"/>
    </source>
</evidence>
<feature type="region of interest" description="Disordered" evidence="1">
    <location>
        <begin position="1"/>
        <end position="71"/>
    </location>
</feature>
<gene>
    <name evidence="2" type="ORF">PXEA_LOCUS26402</name>
</gene>
<organism evidence="2 3">
    <name type="scientific">Protopolystoma xenopodis</name>
    <dbReference type="NCBI Taxonomy" id="117903"/>
    <lineage>
        <taxon>Eukaryota</taxon>
        <taxon>Metazoa</taxon>
        <taxon>Spiralia</taxon>
        <taxon>Lophotrochozoa</taxon>
        <taxon>Platyhelminthes</taxon>
        <taxon>Monogenea</taxon>
        <taxon>Polyopisthocotylea</taxon>
        <taxon>Polystomatidea</taxon>
        <taxon>Polystomatidae</taxon>
        <taxon>Protopolystoma</taxon>
    </lineage>
</organism>
<feature type="compositionally biased region" description="Acidic residues" evidence="1">
    <location>
        <begin position="61"/>
        <end position="71"/>
    </location>
</feature>
<sequence length="71" mass="7427">MLSQPHLVSTSIDPDGRSNQTPSIGPPTTSSAHKPPGRLIGVASLPTSPLANRRPGLGWPDEMDATDLLSE</sequence>
<name>A0A448XBL9_9PLAT</name>